<dbReference type="Proteomes" id="UP001527099">
    <property type="component" value="Unassembled WGS sequence"/>
</dbReference>
<keyword evidence="2" id="KW-1185">Reference proteome</keyword>
<sequence length="94" mass="10671">MEDGRDHFLLDLRQAYDVPHLHKLERLFDLDKRQGKLTITDRYDFTESPTSITERFISLHPPEVGQEGGIILSTSDGQTAGYICDARACMKDSS</sequence>
<comment type="caution">
    <text evidence="1">The sequence shown here is derived from an EMBL/GenBank/DDBJ whole genome shotgun (WGS) entry which is preliminary data.</text>
</comment>
<proteinExistence type="predicted"/>
<reference evidence="1 2" key="1">
    <citation type="submission" date="2022-05" db="EMBL/GenBank/DDBJ databases">
        <title>Genome Sequencing of Bee-Associated Microbes.</title>
        <authorList>
            <person name="Dunlap C."/>
        </authorList>
    </citation>
    <scope>NUCLEOTIDE SEQUENCE [LARGE SCALE GENOMIC DNA]</scope>
    <source>
        <strain evidence="1 2">NRRL B-14421</strain>
    </source>
</reference>
<evidence type="ECO:0000313" key="2">
    <source>
        <dbReference type="Proteomes" id="UP001527099"/>
    </source>
</evidence>
<organism evidence="1 2">
    <name type="scientific">Paenibacillus alginolyticus</name>
    <dbReference type="NCBI Taxonomy" id="59839"/>
    <lineage>
        <taxon>Bacteria</taxon>
        <taxon>Bacillati</taxon>
        <taxon>Bacillota</taxon>
        <taxon>Bacilli</taxon>
        <taxon>Bacillales</taxon>
        <taxon>Paenibacillaceae</taxon>
        <taxon>Paenibacillus</taxon>
    </lineage>
</organism>
<protein>
    <submittedName>
        <fullName evidence="1">Uncharacterized protein</fullName>
    </submittedName>
</protein>
<dbReference type="RefSeq" id="WP_268618419.1">
    <property type="nucleotide sequence ID" value="NZ_JAMDMX010000171.1"/>
</dbReference>
<gene>
    <name evidence="1" type="ORF">M5X19_34055</name>
</gene>
<dbReference type="EMBL" id="JAMDMX010000171">
    <property type="protein sequence ID" value="MCY9697844.1"/>
    <property type="molecule type" value="Genomic_DNA"/>
</dbReference>
<evidence type="ECO:0000313" key="1">
    <source>
        <dbReference type="EMBL" id="MCY9697844.1"/>
    </source>
</evidence>
<name>A0ABT4GNQ1_9BACL</name>
<accession>A0ABT4GNQ1</accession>